<dbReference type="Proteomes" id="UP001252270">
    <property type="component" value="Unassembled WGS sequence"/>
</dbReference>
<gene>
    <name evidence="2" type="ORF">QC820_09335</name>
</gene>
<feature type="chain" id="PRO_5046510373" evidence="1">
    <location>
        <begin position="22"/>
        <end position="127"/>
    </location>
</feature>
<keyword evidence="3" id="KW-1185">Reference proteome</keyword>
<protein>
    <submittedName>
        <fullName evidence="2">Uncharacterized protein</fullName>
    </submittedName>
</protein>
<proteinExistence type="predicted"/>
<keyword evidence="1" id="KW-0732">Signal</keyword>
<dbReference type="Pfam" id="PF20531">
    <property type="entry name" value="DUF6746"/>
    <property type="match status" value="1"/>
</dbReference>
<name>A0ABU1GLX0_9GAMM</name>
<organism evidence="2 3">
    <name type="scientific">Halomonas mongoliensis</name>
    <dbReference type="NCBI Taxonomy" id="321265"/>
    <lineage>
        <taxon>Bacteria</taxon>
        <taxon>Pseudomonadati</taxon>
        <taxon>Pseudomonadota</taxon>
        <taxon>Gammaproteobacteria</taxon>
        <taxon>Oceanospirillales</taxon>
        <taxon>Halomonadaceae</taxon>
        <taxon>Halomonas</taxon>
    </lineage>
</organism>
<dbReference type="InterPro" id="IPR046634">
    <property type="entry name" value="DUF6746"/>
</dbReference>
<evidence type="ECO:0000256" key="1">
    <source>
        <dbReference type="SAM" id="SignalP"/>
    </source>
</evidence>
<reference evidence="2 3" key="1">
    <citation type="submission" date="2023-04" db="EMBL/GenBank/DDBJ databases">
        <title>A long-awaited taxogenomic arrangement of the family Halomonadaceae.</title>
        <authorList>
            <person name="De La Haba R."/>
            <person name="Chuvochina M."/>
            <person name="Wittouck S."/>
            <person name="Arahal D.R."/>
            <person name="Sanchez-Porro C."/>
            <person name="Hugenholtz P."/>
            <person name="Ventosa A."/>
        </authorList>
    </citation>
    <scope>NUCLEOTIDE SEQUENCE [LARGE SCALE GENOMIC DNA]</scope>
    <source>
        <strain evidence="2 3">DSM 17332</strain>
    </source>
</reference>
<dbReference type="EMBL" id="JARWAL010000007">
    <property type="protein sequence ID" value="MDR5893021.1"/>
    <property type="molecule type" value="Genomic_DNA"/>
</dbReference>
<evidence type="ECO:0000313" key="3">
    <source>
        <dbReference type="Proteomes" id="UP001252270"/>
    </source>
</evidence>
<evidence type="ECO:0000313" key="2">
    <source>
        <dbReference type="EMBL" id="MDR5893021.1"/>
    </source>
</evidence>
<comment type="caution">
    <text evidence="2">The sequence shown here is derived from an EMBL/GenBank/DDBJ whole genome shotgun (WGS) entry which is preliminary data.</text>
</comment>
<sequence>MKKTLLLSTLLAGLLTTAVQAHDHSDERPAHFKGEASPDLTTAVANFSTYNQQLAEILAADELGLEDLGVIHELTYTLENALETITEQVAEMAMTLEEVHQGSETGDFERVQSNGAAYLEAAQTLVP</sequence>
<accession>A0ABU1GLX0</accession>
<feature type="signal peptide" evidence="1">
    <location>
        <begin position="1"/>
        <end position="21"/>
    </location>
</feature>
<dbReference type="RefSeq" id="WP_309636697.1">
    <property type="nucleotide sequence ID" value="NZ_JARWAL010000007.1"/>
</dbReference>